<dbReference type="InterPro" id="IPR036388">
    <property type="entry name" value="WH-like_DNA-bd_sf"/>
</dbReference>
<reference evidence="1" key="1">
    <citation type="submission" date="2018-06" db="EMBL/GenBank/DDBJ databases">
        <authorList>
            <person name="Zhirakovskaya E."/>
        </authorList>
    </citation>
    <scope>NUCLEOTIDE SEQUENCE</scope>
</reference>
<dbReference type="InterPro" id="IPR002481">
    <property type="entry name" value="FUR"/>
</dbReference>
<dbReference type="Pfam" id="PF01475">
    <property type="entry name" value="FUR"/>
    <property type="match status" value="1"/>
</dbReference>
<dbReference type="GO" id="GO:0045892">
    <property type="term" value="P:negative regulation of DNA-templated transcription"/>
    <property type="evidence" value="ECO:0007669"/>
    <property type="project" value="TreeGrafter"/>
</dbReference>
<dbReference type="CDD" id="cd07153">
    <property type="entry name" value="Fur_like"/>
    <property type="match status" value="1"/>
</dbReference>
<dbReference type="EMBL" id="UOFT01000018">
    <property type="protein sequence ID" value="VAW91977.1"/>
    <property type="molecule type" value="Genomic_DNA"/>
</dbReference>
<accession>A0A3B0ZX78</accession>
<evidence type="ECO:0000313" key="1">
    <source>
        <dbReference type="EMBL" id="VAW91977.1"/>
    </source>
</evidence>
<dbReference type="PANTHER" id="PTHR33202:SF7">
    <property type="entry name" value="FERRIC UPTAKE REGULATION PROTEIN"/>
    <property type="match status" value="1"/>
</dbReference>
<dbReference type="SUPFAM" id="SSF46785">
    <property type="entry name" value="Winged helix' DNA-binding domain"/>
    <property type="match status" value="1"/>
</dbReference>
<dbReference type="GO" id="GO:0000976">
    <property type="term" value="F:transcription cis-regulatory region binding"/>
    <property type="evidence" value="ECO:0007669"/>
    <property type="project" value="TreeGrafter"/>
</dbReference>
<dbReference type="InterPro" id="IPR036390">
    <property type="entry name" value="WH_DNA-bd_sf"/>
</dbReference>
<dbReference type="Gene3D" id="1.10.10.10">
    <property type="entry name" value="Winged helix-like DNA-binding domain superfamily/Winged helix DNA-binding domain"/>
    <property type="match status" value="1"/>
</dbReference>
<dbReference type="GO" id="GO:0003700">
    <property type="term" value="F:DNA-binding transcription factor activity"/>
    <property type="evidence" value="ECO:0007669"/>
    <property type="project" value="InterPro"/>
</dbReference>
<gene>
    <name evidence="1" type="ORF">MNBD_GAMMA23-90</name>
</gene>
<dbReference type="GO" id="GO:0008270">
    <property type="term" value="F:zinc ion binding"/>
    <property type="evidence" value="ECO:0007669"/>
    <property type="project" value="TreeGrafter"/>
</dbReference>
<dbReference type="PANTHER" id="PTHR33202">
    <property type="entry name" value="ZINC UPTAKE REGULATION PROTEIN"/>
    <property type="match status" value="1"/>
</dbReference>
<sequence length="136" mass="15228">MDQRATNQIAERLKDCDITPTQQRLDIAAILFAKPQHLSADQVLELVNKGSITVSKATVYNTLGLFARKGLINEVIVDPTKIFYDSNTHAHYHFYHVDTGKLEDIPVSAVALDQLPELPPGTHQEQVDIIIRVNKN</sequence>
<proteinExistence type="predicted"/>
<name>A0A3B0ZX78_9ZZZZ</name>
<dbReference type="AlphaFoldDB" id="A0A3B0ZX78"/>
<organism evidence="1">
    <name type="scientific">hydrothermal vent metagenome</name>
    <dbReference type="NCBI Taxonomy" id="652676"/>
    <lineage>
        <taxon>unclassified sequences</taxon>
        <taxon>metagenomes</taxon>
        <taxon>ecological metagenomes</taxon>
    </lineage>
</organism>
<dbReference type="GO" id="GO:1900376">
    <property type="term" value="P:regulation of secondary metabolite biosynthetic process"/>
    <property type="evidence" value="ECO:0007669"/>
    <property type="project" value="TreeGrafter"/>
</dbReference>
<protein>
    <submittedName>
        <fullName evidence="1">Iron-responsive regulator Irr</fullName>
    </submittedName>
</protein>